<keyword evidence="3" id="KW-0456">Lyase</keyword>
<dbReference type="InterPro" id="IPR028994">
    <property type="entry name" value="Integrin_alpha_N"/>
</dbReference>
<dbReference type="InterPro" id="IPR013425">
    <property type="entry name" value="Autotrns_rpt"/>
</dbReference>
<dbReference type="STRING" id="1236989.JCM15548_11636"/>
<sequence>MDASGGSASVYQIEPLLNGVAGNKSAVAQVWSQQYLEFPLKTRNTSIYEINDITTADLDGDGSYELIVKRIAKGWNEDNTNYSYFEAYKLDGTFLWEINVGPNILPDVEINIAAFDFDEDGKAEVFMRSSEGTIFGDGTQIGDTNGDGKTNYRYSVGTTANMQYMNEGPEFLSLIDGETGAELDRVNFIPRGQSSDWGDNYGHRASKFFFGAPYLDGIKPSLFIGRGIYTKTEMRTYDVVNKQLVPRWSFSSGNSGPYYGQGNHNYTIADVDGDGRDEIVWGSMAVDDDGTGLYSTGLGHGDAMHVGDLDPFRKGAEAWRCLENSPHWGTVFHDAGTGEILIHNRTGFDTGRAIAANISDNITGKAMWGGGTMYGATSRNVIPGSGGSENFRIYWDGDLLEELLNHTGFTTTKGYGTGAIYKYGQTQPILLASGAISNNYTKGTPSLQADLFGDWREEVVWRTEDNTAVRIYTTVDPTEHRVYSLMHDHQYRQAIAWQMCGYNQPPHVSFFLGEREGKTVPPPPSTSNRRLVYRGGDWSNGATIWSKEGINVAFADGESILLDASAGVNLSFSLNHEVAPAVMTVNSPNNMVLNAIDGKLGGSMQLIKSGSGSFALNGIHDFSGDTEVWGGLLELEGELINSKVLVEFFGQLGLDGKLGHGLQLRYGAELFVGGVSTSGTSEITGDLILEEGARLKFDVTAETNDVLVVNGDIQLADGAVIEMSLGEGMPLAGTYVLAQLNEGVTFLPEHYEVAGLTGVPYELKQEETQLQLVIREVRSAQTVYWNGVAGGDWNLADAENFRTLENAPTYFVGEDAVVFDDTAPATEVNLTQSVTPASILVNTAGTYRFTGPGAIEGTTGLVKTGTGRLKIENTNAFTGAVDIQEGTIEVASMPNNIGDGALGKASNNAGLLLLNGGTLDITQGGTADRAMTIGAAGGTLQNSGELFWNEAVVGGNLTKIGPGKLILAGHNTHNELIIKEGTVRLLNEETNPGKKVVFEGGVLESYDNSYSYSTWTWNMEVPDGKIGHVYMDGRGDYTGALTGSGALSVYIPFVRTDFRGNWSAFSGTLRFVKSGSGGDFRVDNNFGYPNALVDLGEGVNAYHVSSGTVKLGALRAPAR</sequence>
<dbReference type="Proteomes" id="UP000032900">
    <property type="component" value="Unassembled WGS sequence"/>
</dbReference>
<keyword evidence="4" id="KW-1185">Reference proteome</keyword>
<evidence type="ECO:0000313" key="4">
    <source>
        <dbReference type="Proteomes" id="UP000032900"/>
    </source>
</evidence>
<evidence type="ECO:0000313" key="3">
    <source>
        <dbReference type="EMBL" id="GAO29449.1"/>
    </source>
</evidence>
<dbReference type="PANTHER" id="PTHR43118:SF1">
    <property type="entry name" value="RHAMNOGALACTURONAN LYASE (EUROFUNG)"/>
    <property type="match status" value="1"/>
</dbReference>
<keyword evidence="1" id="KW-0732">Signal</keyword>
<dbReference type="EMBL" id="BAZW01000009">
    <property type="protein sequence ID" value="GAO29449.1"/>
    <property type="molecule type" value="Genomic_DNA"/>
</dbReference>
<gene>
    <name evidence="3" type="ORF">JCM15548_11636</name>
</gene>
<organism evidence="3 4">
    <name type="scientific">Geofilum rubicundum JCM 15548</name>
    <dbReference type="NCBI Taxonomy" id="1236989"/>
    <lineage>
        <taxon>Bacteria</taxon>
        <taxon>Pseudomonadati</taxon>
        <taxon>Bacteroidota</taxon>
        <taxon>Bacteroidia</taxon>
        <taxon>Marinilabiliales</taxon>
        <taxon>Marinilabiliaceae</taxon>
        <taxon>Geofilum</taxon>
    </lineage>
</organism>
<reference evidence="3 4" key="1">
    <citation type="journal article" date="2015" name="Microbes Environ.">
        <title>Distribution and evolution of nitrogen fixation genes in the phylum bacteroidetes.</title>
        <authorList>
            <person name="Inoue J."/>
            <person name="Oshima K."/>
            <person name="Suda W."/>
            <person name="Sakamoto M."/>
            <person name="Iino T."/>
            <person name="Noda S."/>
            <person name="Hongoh Y."/>
            <person name="Hattori M."/>
            <person name="Ohkuma M."/>
        </authorList>
    </citation>
    <scope>NUCLEOTIDE SEQUENCE [LARGE SCALE GENOMIC DNA]</scope>
    <source>
        <strain evidence="3">JCM 15548</strain>
    </source>
</reference>
<dbReference type="InterPro" id="IPR049366">
    <property type="entry name" value="RGL11_C"/>
</dbReference>
<dbReference type="NCBIfam" id="TIGR02601">
    <property type="entry name" value="autotrns_rpt"/>
    <property type="match status" value="2"/>
</dbReference>
<comment type="caution">
    <text evidence="3">The sequence shown here is derived from an EMBL/GenBank/DDBJ whole genome shotgun (WGS) entry which is preliminary data.</text>
</comment>
<name>A0A0E9LW43_9BACT</name>
<accession>A0A0E9LW43</accession>
<evidence type="ECO:0000256" key="1">
    <source>
        <dbReference type="ARBA" id="ARBA00022729"/>
    </source>
</evidence>
<dbReference type="InterPro" id="IPR034641">
    <property type="entry name" value="RGL11"/>
</dbReference>
<feature type="domain" description="Rhamnogalacturonan lyase family 11 C-terminal" evidence="2">
    <location>
        <begin position="46"/>
        <end position="515"/>
    </location>
</feature>
<dbReference type="SUPFAM" id="SSF69318">
    <property type="entry name" value="Integrin alpha N-terminal domain"/>
    <property type="match status" value="1"/>
</dbReference>
<dbReference type="Pfam" id="PF12951">
    <property type="entry name" value="PATR"/>
    <property type="match status" value="3"/>
</dbReference>
<dbReference type="PANTHER" id="PTHR43118">
    <property type="entry name" value="RHAMNOGALACTURONAN LYASE (EUROFUNG)"/>
    <property type="match status" value="1"/>
</dbReference>
<dbReference type="GO" id="GO:0016829">
    <property type="term" value="F:lyase activity"/>
    <property type="evidence" value="ECO:0007669"/>
    <property type="project" value="UniProtKB-KW"/>
</dbReference>
<dbReference type="AlphaFoldDB" id="A0A0E9LW43"/>
<proteinExistence type="predicted"/>
<protein>
    <submittedName>
        <fullName evidence="3">Predicted rhamnogalacturonan lyase in rhamnose utilization cluster</fullName>
    </submittedName>
</protein>
<dbReference type="Pfam" id="PF21348">
    <property type="entry name" value="RGL11_C"/>
    <property type="match status" value="1"/>
</dbReference>
<evidence type="ECO:0000259" key="2">
    <source>
        <dbReference type="Pfam" id="PF21348"/>
    </source>
</evidence>